<name>A0ABR2L5E0_9EUKA</name>
<dbReference type="InterPro" id="IPR026906">
    <property type="entry name" value="LRR_5"/>
</dbReference>
<gene>
    <name evidence="1" type="ORF">M9Y10_015388</name>
</gene>
<sequence length="120" mass="13248">MLFIESKKNLSPEIEFGEDVFNGVHSLIIEGNIRSIADGLFKDCKTFTQISIPPSVTKIGDYAFSKISIHPSVQYIGKEAFCDCFSHTQITIPPSLTFIGKDAFDGYSSLTQIPISPNLE</sequence>
<dbReference type="PANTHER" id="PTHR45661:SF3">
    <property type="entry name" value="IG-LIKE DOMAIN-CONTAINING PROTEIN"/>
    <property type="match status" value="1"/>
</dbReference>
<dbReference type="PANTHER" id="PTHR45661">
    <property type="entry name" value="SURFACE ANTIGEN"/>
    <property type="match status" value="1"/>
</dbReference>
<dbReference type="Gene3D" id="3.80.10.10">
    <property type="entry name" value="Ribonuclease Inhibitor"/>
    <property type="match status" value="2"/>
</dbReference>
<accession>A0ABR2L5E0</accession>
<dbReference type="InterPro" id="IPR053139">
    <property type="entry name" value="Surface_bspA-like"/>
</dbReference>
<evidence type="ECO:0008006" key="3">
    <source>
        <dbReference type="Google" id="ProtNLM"/>
    </source>
</evidence>
<evidence type="ECO:0000313" key="1">
    <source>
        <dbReference type="EMBL" id="KAK8897440.1"/>
    </source>
</evidence>
<dbReference type="InterPro" id="IPR032675">
    <property type="entry name" value="LRR_dom_sf"/>
</dbReference>
<evidence type="ECO:0000313" key="2">
    <source>
        <dbReference type="Proteomes" id="UP001470230"/>
    </source>
</evidence>
<reference evidence="1 2" key="1">
    <citation type="submission" date="2024-04" db="EMBL/GenBank/DDBJ databases">
        <title>Tritrichomonas musculus Genome.</title>
        <authorList>
            <person name="Alves-Ferreira E."/>
            <person name="Grigg M."/>
            <person name="Lorenzi H."/>
            <person name="Galac M."/>
        </authorList>
    </citation>
    <scope>NUCLEOTIDE SEQUENCE [LARGE SCALE GENOMIC DNA]</scope>
    <source>
        <strain evidence="1 2">EAF2021</strain>
    </source>
</reference>
<proteinExistence type="predicted"/>
<dbReference type="EMBL" id="JAPFFF010000002">
    <property type="protein sequence ID" value="KAK8897440.1"/>
    <property type="molecule type" value="Genomic_DNA"/>
</dbReference>
<comment type="caution">
    <text evidence="1">The sequence shown here is derived from an EMBL/GenBank/DDBJ whole genome shotgun (WGS) entry which is preliminary data.</text>
</comment>
<keyword evidence="2" id="KW-1185">Reference proteome</keyword>
<dbReference type="Proteomes" id="UP001470230">
    <property type="component" value="Unassembled WGS sequence"/>
</dbReference>
<dbReference type="Pfam" id="PF13306">
    <property type="entry name" value="LRR_5"/>
    <property type="match status" value="1"/>
</dbReference>
<protein>
    <recommendedName>
        <fullName evidence="3">Surface antigen BspA-like protein</fullName>
    </recommendedName>
</protein>
<organism evidence="1 2">
    <name type="scientific">Tritrichomonas musculus</name>
    <dbReference type="NCBI Taxonomy" id="1915356"/>
    <lineage>
        <taxon>Eukaryota</taxon>
        <taxon>Metamonada</taxon>
        <taxon>Parabasalia</taxon>
        <taxon>Tritrichomonadida</taxon>
        <taxon>Tritrichomonadidae</taxon>
        <taxon>Tritrichomonas</taxon>
    </lineage>
</organism>